<dbReference type="EMBL" id="KN818879">
    <property type="protein sequence ID" value="KIL54213.1"/>
    <property type="molecule type" value="Genomic_DNA"/>
</dbReference>
<dbReference type="AlphaFoldDB" id="A0A0C2WDS7"/>
<sequence>MRSAFLWFLALLLMPSLILAKQYSLPPHQMPKHGDYVTYSHNGEQHSGLVVGTEHQVYQGHPLYVAPMDSNGDAHHDRLVQMHPGHPTTTGHSDVGLACDIQRTHLWLDPTISHVSRRRVYSLIV</sequence>
<name>A0A0C2WDS7_AMAMK</name>
<dbReference type="Proteomes" id="UP000054549">
    <property type="component" value="Unassembled WGS sequence"/>
</dbReference>
<keyword evidence="1" id="KW-0732">Signal</keyword>
<feature type="signal peptide" evidence="1">
    <location>
        <begin position="1"/>
        <end position="20"/>
    </location>
</feature>
<dbReference type="EMBL" id="KN818880">
    <property type="protein sequence ID" value="KIL54210.1"/>
    <property type="molecule type" value="Genomic_DNA"/>
</dbReference>
<evidence type="ECO:0000313" key="2">
    <source>
        <dbReference type="EMBL" id="KIL54210.1"/>
    </source>
</evidence>
<accession>A0A0C2WDS7</accession>
<gene>
    <name evidence="3" type="ORF">M378DRAFT_174384</name>
    <name evidence="2" type="ORF">M378DRAFT_174387</name>
</gene>
<protein>
    <submittedName>
        <fullName evidence="3">Uncharacterized protein</fullName>
    </submittedName>
</protein>
<proteinExistence type="predicted"/>
<evidence type="ECO:0000313" key="3">
    <source>
        <dbReference type="EMBL" id="KIL54213.1"/>
    </source>
</evidence>
<feature type="chain" id="PRO_5007392311" evidence="1">
    <location>
        <begin position="21"/>
        <end position="125"/>
    </location>
</feature>
<keyword evidence="4" id="KW-1185">Reference proteome</keyword>
<reference evidence="3 4" key="1">
    <citation type="submission" date="2014-04" db="EMBL/GenBank/DDBJ databases">
        <title>Evolutionary Origins and Diversification of the Mycorrhizal Mutualists.</title>
        <authorList>
            <consortium name="DOE Joint Genome Institute"/>
            <consortium name="Mycorrhizal Genomics Consortium"/>
            <person name="Kohler A."/>
            <person name="Kuo A."/>
            <person name="Nagy L.G."/>
            <person name="Floudas D."/>
            <person name="Copeland A."/>
            <person name="Barry K.W."/>
            <person name="Cichocki N."/>
            <person name="Veneault-Fourrey C."/>
            <person name="LaButti K."/>
            <person name="Lindquist E.A."/>
            <person name="Lipzen A."/>
            <person name="Lundell T."/>
            <person name="Morin E."/>
            <person name="Murat C."/>
            <person name="Riley R."/>
            <person name="Ohm R."/>
            <person name="Sun H."/>
            <person name="Tunlid A."/>
            <person name="Henrissat B."/>
            <person name="Grigoriev I.V."/>
            <person name="Hibbett D.S."/>
            <person name="Martin F."/>
        </authorList>
    </citation>
    <scope>NUCLEOTIDE SEQUENCE [LARGE SCALE GENOMIC DNA]</scope>
    <source>
        <strain evidence="3 4">Koide BX008</strain>
    </source>
</reference>
<organism evidence="3 4">
    <name type="scientific">Amanita muscaria (strain Koide BX008)</name>
    <dbReference type="NCBI Taxonomy" id="946122"/>
    <lineage>
        <taxon>Eukaryota</taxon>
        <taxon>Fungi</taxon>
        <taxon>Dikarya</taxon>
        <taxon>Basidiomycota</taxon>
        <taxon>Agaricomycotina</taxon>
        <taxon>Agaricomycetes</taxon>
        <taxon>Agaricomycetidae</taxon>
        <taxon>Agaricales</taxon>
        <taxon>Pluteineae</taxon>
        <taxon>Amanitaceae</taxon>
        <taxon>Amanita</taxon>
    </lineage>
</organism>
<evidence type="ECO:0000313" key="4">
    <source>
        <dbReference type="Proteomes" id="UP000054549"/>
    </source>
</evidence>
<evidence type="ECO:0000256" key="1">
    <source>
        <dbReference type="SAM" id="SignalP"/>
    </source>
</evidence>
<dbReference type="HOGENOM" id="CLU_106779_0_0_1"/>